<dbReference type="RefSeq" id="WP_380561399.1">
    <property type="nucleotide sequence ID" value="NZ_JBEUKS010000001.1"/>
</dbReference>
<sequence length="317" mass="34861">MARIESPFPAGAPQTLIAFVGLLRLLRADAHLTYRQLSERAHFSVGTLSQAASGKLVPRKEVVLAFVRGCGGSVEEWSERWDDLQRDLQPTAPATAASASEPQVADKQEAPRQNSWQRSRTRMGRKPSPSQESPSERRYVEKTMTELVRSAATSAARSEQLGYGLGKSNVMAPDPVLGALSLCTTAKDFLGMMAEAQKSSGKSLRDISDEANNRFHYGLSKTKLSDILRGTQLPETKTLYVFLRSCRVPRHQIEAWHYHLTRLKIAEIRHAETLNEPPVLEMSLQAIRRSPAAATSLVALLGVAGVLGMLVSVFLSR</sequence>
<feature type="domain" description="HTH cro/C1-type" evidence="3">
    <location>
        <begin position="23"/>
        <end position="77"/>
    </location>
</feature>
<keyword evidence="2" id="KW-0472">Membrane</keyword>
<dbReference type="EMBL" id="JBEUKS010000001">
    <property type="protein sequence ID" value="MFC1436633.1"/>
    <property type="molecule type" value="Genomic_DNA"/>
</dbReference>
<dbReference type="Gene3D" id="1.10.260.40">
    <property type="entry name" value="lambda repressor-like DNA-binding domains"/>
    <property type="match status" value="1"/>
</dbReference>
<dbReference type="PROSITE" id="PS50943">
    <property type="entry name" value="HTH_CROC1"/>
    <property type="match status" value="1"/>
</dbReference>
<gene>
    <name evidence="4" type="ORF">ABUW04_00020</name>
</gene>
<dbReference type="Proteomes" id="UP001592581">
    <property type="component" value="Unassembled WGS sequence"/>
</dbReference>
<accession>A0ABV6XEX1</accession>
<reference evidence="4 5" key="1">
    <citation type="submission" date="2024-06" db="EMBL/GenBank/DDBJ databases">
        <authorList>
            <person name="Lee S.D."/>
        </authorList>
    </citation>
    <scope>NUCLEOTIDE SEQUENCE [LARGE SCALE GENOMIC DNA]</scope>
    <source>
        <strain evidence="4 5">N1-10</strain>
    </source>
</reference>
<keyword evidence="5" id="KW-1185">Reference proteome</keyword>
<organism evidence="4 5">
    <name type="scientific">Streptacidiphilus jeojiensis</name>
    <dbReference type="NCBI Taxonomy" id="3229225"/>
    <lineage>
        <taxon>Bacteria</taxon>
        <taxon>Bacillati</taxon>
        <taxon>Actinomycetota</taxon>
        <taxon>Actinomycetes</taxon>
        <taxon>Kitasatosporales</taxon>
        <taxon>Streptomycetaceae</taxon>
        <taxon>Streptacidiphilus</taxon>
    </lineage>
</organism>
<keyword evidence="2" id="KW-1133">Transmembrane helix</keyword>
<evidence type="ECO:0000313" key="4">
    <source>
        <dbReference type="EMBL" id="MFC1436633.1"/>
    </source>
</evidence>
<protein>
    <submittedName>
        <fullName evidence="4">Helix-turn-helix transcriptional regulator</fullName>
    </submittedName>
</protein>
<dbReference type="SUPFAM" id="SSF47413">
    <property type="entry name" value="lambda repressor-like DNA-binding domains"/>
    <property type="match status" value="1"/>
</dbReference>
<dbReference type="Pfam" id="PF13560">
    <property type="entry name" value="HTH_31"/>
    <property type="match status" value="1"/>
</dbReference>
<comment type="caution">
    <text evidence="4">The sequence shown here is derived from an EMBL/GenBank/DDBJ whole genome shotgun (WGS) entry which is preliminary data.</text>
</comment>
<evidence type="ECO:0000256" key="1">
    <source>
        <dbReference type="SAM" id="MobiDB-lite"/>
    </source>
</evidence>
<evidence type="ECO:0000259" key="3">
    <source>
        <dbReference type="PROSITE" id="PS50943"/>
    </source>
</evidence>
<feature type="transmembrane region" description="Helical" evidence="2">
    <location>
        <begin position="292"/>
        <end position="315"/>
    </location>
</feature>
<dbReference type="InterPro" id="IPR010982">
    <property type="entry name" value="Lambda_DNA-bd_dom_sf"/>
</dbReference>
<dbReference type="SMART" id="SM00530">
    <property type="entry name" value="HTH_XRE"/>
    <property type="match status" value="1"/>
</dbReference>
<evidence type="ECO:0000256" key="2">
    <source>
        <dbReference type="SAM" id="Phobius"/>
    </source>
</evidence>
<proteinExistence type="predicted"/>
<name>A0ABV6XEX1_9ACTN</name>
<dbReference type="InterPro" id="IPR001387">
    <property type="entry name" value="Cro/C1-type_HTH"/>
</dbReference>
<dbReference type="CDD" id="cd00093">
    <property type="entry name" value="HTH_XRE"/>
    <property type="match status" value="1"/>
</dbReference>
<feature type="region of interest" description="Disordered" evidence="1">
    <location>
        <begin position="92"/>
        <end position="139"/>
    </location>
</feature>
<evidence type="ECO:0000313" key="5">
    <source>
        <dbReference type="Proteomes" id="UP001592581"/>
    </source>
</evidence>
<keyword evidence="2" id="KW-0812">Transmembrane</keyword>